<feature type="region of interest" description="Disordered" evidence="1">
    <location>
        <begin position="232"/>
        <end position="251"/>
    </location>
</feature>
<keyword evidence="3" id="KW-1185">Reference proteome</keyword>
<evidence type="ECO:0000313" key="2">
    <source>
        <dbReference type="EMBL" id="KAF6806968.1"/>
    </source>
</evidence>
<accession>A0A8H6J619</accession>
<comment type="caution">
    <text evidence="2">The sequence shown here is derived from an EMBL/GenBank/DDBJ whole genome shotgun (WGS) entry which is preliminary data.</text>
</comment>
<evidence type="ECO:0000256" key="1">
    <source>
        <dbReference type="SAM" id="MobiDB-lite"/>
    </source>
</evidence>
<organism evidence="2 3">
    <name type="scientific">Colletotrichum sojae</name>
    <dbReference type="NCBI Taxonomy" id="2175907"/>
    <lineage>
        <taxon>Eukaryota</taxon>
        <taxon>Fungi</taxon>
        <taxon>Dikarya</taxon>
        <taxon>Ascomycota</taxon>
        <taxon>Pezizomycotina</taxon>
        <taxon>Sordariomycetes</taxon>
        <taxon>Hypocreomycetidae</taxon>
        <taxon>Glomerellales</taxon>
        <taxon>Glomerellaceae</taxon>
        <taxon>Colletotrichum</taxon>
        <taxon>Colletotrichum orchidearum species complex</taxon>
    </lineage>
</organism>
<sequence length="349" mass="40139">MAETRAQRWLQEGAKSSTDAKGFYSVPREILFTITAHLPANEKVALALAGKFFFTSLYPDGIRITDLDNEEDRLFLLLFLEQDVQELYLCFGCKKLRPPRPKRHQHQQRSHPGCGPHFQVTPQSDFDFERNMQERYWGCPNLENWAPRWVMRSNPLTWRPYPHPLGPQSAEVKKEKWPEITFSQAYRVMQRHRLGTPYGLPIESLEKRFEFERHISPGDKTKSHFALEQHTGNDVDVPGTSSSRFSTQQHPESTKTWHVIHEYSARISDHQLGIRRSHQIRGPSCSVADLSKVIEDLELPICAHIFASAFTPASGVFPDHNSCVHELHALWLAGRDPLLNRYSDQGGAH</sequence>
<gene>
    <name evidence="2" type="ORF">CSOJ01_08472</name>
</gene>
<dbReference type="EMBL" id="WIGN01000147">
    <property type="protein sequence ID" value="KAF6806968.1"/>
    <property type="molecule type" value="Genomic_DNA"/>
</dbReference>
<evidence type="ECO:0008006" key="4">
    <source>
        <dbReference type="Google" id="ProtNLM"/>
    </source>
</evidence>
<evidence type="ECO:0000313" key="3">
    <source>
        <dbReference type="Proteomes" id="UP000652219"/>
    </source>
</evidence>
<feature type="compositionally biased region" description="Polar residues" evidence="1">
    <location>
        <begin position="239"/>
        <end position="251"/>
    </location>
</feature>
<dbReference type="Proteomes" id="UP000652219">
    <property type="component" value="Unassembled WGS sequence"/>
</dbReference>
<name>A0A8H6J619_9PEZI</name>
<protein>
    <recommendedName>
        <fullName evidence="4">F-box domain-containing protein</fullName>
    </recommendedName>
</protein>
<proteinExistence type="predicted"/>
<reference evidence="2 3" key="1">
    <citation type="journal article" date="2020" name="Phytopathology">
        <title>Genome Sequence Resources of Colletotrichum truncatum, C. plurivorum, C. musicola, and C. sojae: Four Species Pathogenic to Soybean (Glycine max).</title>
        <authorList>
            <person name="Rogerio F."/>
            <person name="Boufleur T.R."/>
            <person name="Ciampi-Guillardi M."/>
            <person name="Sukno S.A."/>
            <person name="Thon M.R."/>
            <person name="Massola Junior N.S."/>
            <person name="Baroncelli R."/>
        </authorList>
    </citation>
    <scope>NUCLEOTIDE SEQUENCE [LARGE SCALE GENOMIC DNA]</scope>
    <source>
        <strain evidence="2 3">LFN0009</strain>
    </source>
</reference>
<dbReference type="AlphaFoldDB" id="A0A8H6J619"/>